<comment type="caution">
    <text evidence="6">The sequence shown here is derived from an EMBL/GenBank/DDBJ whole genome shotgun (WGS) entry which is preliminary data.</text>
</comment>
<dbReference type="Gene3D" id="1.10.10.10">
    <property type="entry name" value="Winged helix-like DNA-binding domain superfamily/Winged helix DNA-binding domain"/>
    <property type="match status" value="1"/>
</dbReference>
<dbReference type="InterPro" id="IPR000847">
    <property type="entry name" value="LysR_HTH_N"/>
</dbReference>
<dbReference type="Gene3D" id="3.40.190.290">
    <property type="match status" value="1"/>
</dbReference>
<dbReference type="SUPFAM" id="SSF46785">
    <property type="entry name" value="Winged helix' DNA-binding domain"/>
    <property type="match status" value="1"/>
</dbReference>
<dbReference type="Proteomes" id="UP000019486">
    <property type="component" value="Unassembled WGS sequence"/>
</dbReference>
<dbReference type="GO" id="GO:0003700">
    <property type="term" value="F:DNA-binding transcription factor activity"/>
    <property type="evidence" value="ECO:0007669"/>
    <property type="project" value="InterPro"/>
</dbReference>
<dbReference type="InterPro" id="IPR036390">
    <property type="entry name" value="WH_DNA-bd_sf"/>
</dbReference>
<dbReference type="PROSITE" id="PS50931">
    <property type="entry name" value="HTH_LYSR"/>
    <property type="match status" value="1"/>
</dbReference>
<organism evidence="6 7">
    <name type="scientific">Skermanella stibiiresistens SB22</name>
    <dbReference type="NCBI Taxonomy" id="1385369"/>
    <lineage>
        <taxon>Bacteria</taxon>
        <taxon>Pseudomonadati</taxon>
        <taxon>Pseudomonadota</taxon>
        <taxon>Alphaproteobacteria</taxon>
        <taxon>Rhodospirillales</taxon>
        <taxon>Azospirillaceae</taxon>
        <taxon>Skermanella</taxon>
    </lineage>
</organism>
<keyword evidence="3" id="KW-0238">DNA-binding</keyword>
<sequence length="299" mass="33375">MHSRMLVYLDEVARAGSIRKAAEKLNVASSSINRQILALEAELGAPIFERMHKHMRLTATGELLIAHVRDTLRDHRQLRERIVDMKGWRRGLVRIATMAGLANTLLPDVVIWMRERHPFVKLVISALSVNQVTNAVITGEADLGFAFNLPDDPKLRVVASARIPIGAVMAPDHPLANRETIRLGDCLGYPLIVPDRGMTIGRLVADGFERAGVTIDMAIESNSLELLKQTASRSQAVTFLNEIDVAVERRRGELVFLPLLDEHMGPHMFMLVHRTKGRLDAAQSLVMEELRKIIRETPG</sequence>
<keyword evidence="7" id="KW-1185">Reference proteome</keyword>
<dbReference type="SUPFAM" id="SSF53850">
    <property type="entry name" value="Periplasmic binding protein-like II"/>
    <property type="match status" value="1"/>
</dbReference>
<dbReference type="GO" id="GO:0003677">
    <property type="term" value="F:DNA binding"/>
    <property type="evidence" value="ECO:0007669"/>
    <property type="project" value="UniProtKB-KW"/>
</dbReference>
<gene>
    <name evidence="6" type="ORF">N825_17160</name>
</gene>
<reference evidence="6 7" key="1">
    <citation type="submission" date="2013-08" db="EMBL/GenBank/DDBJ databases">
        <title>The genome sequence of Skermanella stibiiresistens.</title>
        <authorList>
            <person name="Zhu W."/>
            <person name="Wang G."/>
        </authorList>
    </citation>
    <scope>NUCLEOTIDE SEQUENCE [LARGE SCALE GENOMIC DNA]</scope>
    <source>
        <strain evidence="6 7">SB22</strain>
    </source>
</reference>
<dbReference type="PANTHER" id="PTHR30419">
    <property type="entry name" value="HTH-TYPE TRANSCRIPTIONAL REGULATOR YBHD"/>
    <property type="match status" value="1"/>
</dbReference>
<evidence type="ECO:0000256" key="4">
    <source>
        <dbReference type="ARBA" id="ARBA00023163"/>
    </source>
</evidence>
<keyword evidence="4" id="KW-0804">Transcription</keyword>
<keyword evidence="2" id="KW-0805">Transcription regulation</keyword>
<dbReference type="InterPro" id="IPR050950">
    <property type="entry name" value="HTH-type_LysR_regulators"/>
</dbReference>
<dbReference type="STRING" id="1385369.N825_17160"/>
<evidence type="ECO:0000256" key="2">
    <source>
        <dbReference type="ARBA" id="ARBA00023015"/>
    </source>
</evidence>
<dbReference type="Pfam" id="PF03466">
    <property type="entry name" value="LysR_substrate"/>
    <property type="match status" value="1"/>
</dbReference>
<protein>
    <submittedName>
        <fullName evidence="6">LysR family transcriptional regulator</fullName>
    </submittedName>
</protein>
<dbReference type="EMBL" id="AVFL01000025">
    <property type="protein sequence ID" value="EWY37559.1"/>
    <property type="molecule type" value="Genomic_DNA"/>
</dbReference>
<evidence type="ECO:0000259" key="5">
    <source>
        <dbReference type="PROSITE" id="PS50931"/>
    </source>
</evidence>
<comment type="similarity">
    <text evidence="1">Belongs to the LysR transcriptional regulatory family.</text>
</comment>
<feature type="domain" description="HTH lysR-type" evidence="5">
    <location>
        <begin position="1"/>
        <end position="58"/>
    </location>
</feature>
<name>W9GUS2_9PROT</name>
<dbReference type="AlphaFoldDB" id="W9GUS2"/>
<dbReference type="PANTHER" id="PTHR30419:SF2">
    <property type="entry name" value="LYSR FAMILY TRANSCRIPTIONAL REGULATOR"/>
    <property type="match status" value="1"/>
</dbReference>
<dbReference type="InterPro" id="IPR005119">
    <property type="entry name" value="LysR_subst-bd"/>
</dbReference>
<evidence type="ECO:0000256" key="3">
    <source>
        <dbReference type="ARBA" id="ARBA00023125"/>
    </source>
</evidence>
<dbReference type="InterPro" id="IPR036388">
    <property type="entry name" value="WH-like_DNA-bd_sf"/>
</dbReference>
<accession>W9GUS2</accession>
<proteinExistence type="inferred from homology"/>
<dbReference type="GO" id="GO:0005829">
    <property type="term" value="C:cytosol"/>
    <property type="evidence" value="ECO:0007669"/>
    <property type="project" value="TreeGrafter"/>
</dbReference>
<evidence type="ECO:0000313" key="7">
    <source>
        <dbReference type="Proteomes" id="UP000019486"/>
    </source>
</evidence>
<dbReference type="PATRIC" id="fig|1385369.3.peg.5411"/>
<evidence type="ECO:0000256" key="1">
    <source>
        <dbReference type="ARBA" id="ARBA00009437"/>
    </source>
</evidence>
<dbReference type="Pfam" id="PF00126">
    <property type="entry name" value="HTH_1"/>
    <property type="match status" value="1"/>
</dbReference>
<evidence type="ECO:0000313" key="6">
    <source>
        <dbReference type="EMBL" id="EWY37559.1"/>
    </source>
</evidence>